<dbReference type="SUPFAM" id="SSF52540">
    <property type="entry name" value="P-loop containing nucleoside triphosphate hydrolases"/>
    <property type="match status" value="1"/>
</dbReference>
<dbReference type="InterPro" id="IPR027417">
    <property type="entry name" value="P-loop_NTPase"/>
</dbReference>
<evidence type="ECO:0000313" key="3">
    <source>
        <dbReference type="EMBL" id="VAW15551.1"/>
    </source>
</evidence>
<feature type="domain" description="DUF4143" evidence="2">
    <location>
        <begin position="181"/>
        <end position="339"/>
    </location>
</feature>
<evidence type="ECO:0000259" key="1">
    <source>
        <dbReference type="Pfam" id="PF13173"/>
    </source>
</evidence>
<gene>
    <name evidence="3" type="ORF">MNBD_BACTEROID05-257</name>
</gene>
<proteinExistence type="predicted"/>
<sequence length="391" mass="44902">MIYTKRTLESILKESSAQFPALIVTGPRQSGKTTLLKHLFGNTHNYVSLDNPDIRLIAINEPELFLENYKPPVIIDEAQYAPGLFPYLKILIDQKRSRNGQFLLTGSQSFPLMAGVSESLAGRIAVFTLLSFSLKEQIKKKLLTYDQIRKLSLRGGYPDLAVHKNKNSRIWFNSYLQTYLERDVRQLRQIGDLNDFQRFLELLASINGCVLNKSTLANDLGVSVNTIKAWISVLEASHQIVLIKPFYKNKGKRITKSPKIYFLDTGFLCFLNGWSSKEQIFKGPLAGQFFESIVLNEILRSFYHEGELPRVYWWRTSHGEEVDFIVERDGKLLPIEVKMTSRIHKGLAKNLDSFCRLFHDDINQGILVNLSNKKIKITDKIISMPFQYFVT</sequence>
<evidence type="ECO:0008006" key="4">
    <source>
        <dbReference type="Google" id="ProtNLM"/>
    </source>
</evidence>
<dbReference type="Pfam" id="PF13635">
    <property type="entry name" value="DUF4143"/>
    <property type="match status" value="1"/>
</dbReference>
<dbReference type="PANTHER" id="PTHR43566">
    <property type="entry name" value="CONSERVED PROTEIN"/>
    <property type="match status" value="1"/>
</dbReference>
<dbReference type="InterPro" id="IPR025420">
    <property type="entry name" value="DUF4143"/>
</dbReference>
<name>A0A3B0TA48_9ZZZZ</name>
<dbReference type="InterPro" id="IPR041682">
    <property type="entry name" value="AAA_14"/>
</dbReference>
<accession>A0A3B0TA48</accession>
<dbReference type="EMBL" id="UOEN01000274">
    <property type="protein sequence ID" value="VAW15551.1"/>
    <property type="molecule type" value="Genomic_DNA"/>
</dbReference>
<dbReference type="PANTHER" id="PTHR43566:SF2">
    <property type="entry name" value="DUF4143 DOMAIN-CONTAINING PROTEIN"/>
    <property type="match status" value="1"/>
</dbReference>
<feature type="domain" description="AAA" evidence="1">
    <location>
        <begin position="19"/>
        <end position="136"/>
    </location>
</feature>
<evidence type="ECO:0000259" key="2">
    <source>
        <dbReference type="Pfam" id="PF13635"/>
    </source>
</evidence>
<organism evidence="3">
    <name type="scientific">hydrothermal vent metagenome</name>
    <dbReference type="NCBI Taxonomy" id="652676"/>
    <lineage>
        <taxon>unclassified sequences</taxon>
        <taxon>metagenomes</taxon>
        <taxon>ecological metagenomes</taxon>
    </lineage>
</organism>
<dbReference type="Pfam" id="PF13173">
    <property type="entry name" value="AAA_14"/>
    <property type="match status" value="1"/>
</dbReference>
<protein>
    <recommendedName>
        <fullName evidence="4">ATPase</fullName>
    </recommendedName>
</protein>
<dbReference type="AlphaFoldDB" id="A0A3B0TA48"/>
<reference evidence="3" key="1">
    <citation type="submission" date="2018-06" db="EMBL/GenBank/DDBJ databases">
        <authorList>
            <person name="Zhirakovskaya E."/>
        </authorList>
    </citation>
    <scope>NUCLEOTIDE SEQUENCE</scope>
</reference>